<evidence type="ECO:0000313" key="1">
    <source>
        <dbReference type="EMBL" id="WQF89393.1"/>
    </source>
</evidence>
<name>A0AAX4J1V9_9PEZI</name>
<dbReference type="Proteomes" id="UP001322277">
    <property type="component" value="Chromosome 10"/>
</dbReference>
<keyword evidence="2" id="KW-1185">Reference proteome</keyword>
<dbReference type="GeneID" id="87950907"/>
<gene>
    <name evidence="1" type="ORF">CDEST_14407</name>
</gene>
<proteinExistence type="predicted"/>
<dbReference type="AlphaFoldDB" id="A0AAX4J1V9"/>
<dbReference type="KEGG" id="cdet:87950907"/>
<protein>
    <submittedName>
        <fullName evidence="1">Uncharacterized protein</fullName>
    </submittedName>
</protein>
<evidence type="ECO:0000313" key="2">
    <source>
        <dbReference type="Proteomes" id="UP001322277"/>
    </source>
</evidence>
<accession>A0AAX4J1V9</accession>
<reference evidence="2" key="1">
    <citation type="journal article" date="2023" name="bioRxiv">
        <title>Complete genome of the Medicago anthracnose fungus, Colletotrichum destructivum, reveals a mini-chromosome-like region within a core chromosome.</title>
        <authorList>
            <person name="Lapalu N."/>
            <person name="Simon A."/>
            <person name="Lu A."/>
            <person name="Plaumann P.-L."/>
            <person name="Amselem J."/>
            <person name="Pigne S."/>
            <person name="Auger A."/>
            <person name="Koch C."/>
            <person name="Dallery J.-F."/>
            <person name="O'Connell R.J."/>
        </authorList>
    </citation>
    <scope>NUCLEOTIDE SEQUENCE [LARGE SCALE GENOMIC DNA]</scope>
    <source>
        <strain evidence="2">CBS 520.97</strain>
    </source>
</reference>
<organism evidence="1 2">
    <name type="scientific">Colletotrichum destructivum</name>
    <dbReference type="NCBI Taxonomy" id="34406"/>
    <lineage>
        <taxon>Eukaryota</taxon>
        <taxon>Fungi</taxon>
        <taxon>Dikarya</taxon>
        <taxon>Ascomycota</taxon>
        <taxon>Pezizomycotina</taxon>
        <taxon>Sordariomycetes</taxon>
        <taxon>Hypocreomycetidae</taxon>
        <taxon>Glomerellales</taxon>
        <taxon>Glomerellaceae</taxon>
        <taxon>Colletotrichum</taxon>
        <taxon>Colletotrichum destructivum species complex</taxon>
    </lineage>
</organism>
<sequence length="236" mass="26250">MTHLMTDEEFASLLSLPLEELTTFPYGYDRLPSLSATHLDEPVKSGTPDASGTGLLSPFLKHASYDTSMPLLTGMEVPMDYADLQQDCTDFQQDFVDFQQGMCRLPQMNATVFNLGRLTGVPDTNQAGSEAHSEPLLNIVQAALDQMIAKQEEHAKCVVERQNEQDRQLGILSDKLNTIRDGLDKFSADVWRWTRPTGLDCREEMFSSEADYSDMSGVTAGETCLEVASDWLDNLP</sequence>
<dbReference type="EMBL" id="CP137314">
    <property type="protein sequence ID" value="WQF89393.1"/>
    <property type="molecule type" value="Genomic_DNA"/>
</dbReference>
<dbReference type="RefSeq" id="XP_062786614.1">
    <property type="nucleotide sequence ID" value="XM_062930563.1"/>
</dbReference>